<dbReference type="Gene3D" id="3.10.450.50">
    <property type="match status" value="1"/>
</dbReference>
<name>A0A4V3D9S2_9PAST</name>
<reference evidence="1 2" key="1">
    <citation type="submission" date="2019-03" db="EMBL/GenBank/DDBJ databases">
        <title>Genomic Encyclopedia of Type Strains, Phase IV (KMG-IV): sequencing the most valuable type-strain genomes for metagenomic binning, comparative biology and taxonomic classification.</title>
        <authorList>
            <person name="Goeker M."/>
        </authorList>
    </citation>
    <scope>NUCLEOTIDE SEQUENCE [LARGE SCALE GENOMIC DNA]</scope>
    <source>
        <strain evidence="1 2">DSM 28403</strain>
    </source>
</reference>
<sequence>MTKPTYTQDYKAIEHLLINQYSEGGKQAKSEIMRPAFHKVATMYNADENGQLSGGAVADTLFPTIDNHFKPSDNPRVAIAYIDISGTAASARVDTDELSGYGFTDYFNLLKIDGKWIIISKIFHAHY</sequence>
<dbReference type="SUPFAM" id="SSF54427">
    <property type="entry name" value="NTF2-like"/>
    <property type="match status" value="1"/>
</dbReference>
<dbReference type="EMBL" id="SNYQ01000003">
    <property type="protein sequence ID" value="TDQ57977.1"/>
    <property type="molecule type" value="Genomic_DNA"/>
</dbReference>
<dbReference type="InterPro" id="IPR039437">
    <property type="entry name" value="FrzH/put_lumazine-bd"/>
</dbReference>
<protein>
    <submittedName>
        <fullName evidence="1">Putative lumazine-binding protein</fullName>
    </submittedName>
</protein>
<dbReference type="InterPro" id="IPR032710">
    <property type="entry name" value="NTF2-like_dom_sf"/>
</dbReference>
<dbReference type="RefSeq" id="WP_133544166.1">
    <property type="nucleotide sequence ID" value="NZ_SNYQ01000003.1"/>
</dbReference>
<dbReference type="Proteomes" id="UP000295657">
    <property type="component" value="Unassembled WGS sequence"/>
</dbReference>
<dbReference type="Pfam" id="PF12893">
    <property type="entry name" value="Lumazine_bd_2"/>
    <property type="match status" value="1"/>
</dbReference>
<comment type="caution">
    <text evidence="1">The sequence shown here is derived from an EMBL/GenBank/DDBJ whole genome shotgun (WGS) entry which is preliminary data.</text>
</comment>
<gene>
    <name evidence="1" type="ORF">EDC45_1044</name>
</gene>
<evidence type="ECO:0000313" key="2">
    <source>
        <dbReference type="Proteomes" id="UP000295657"/>
    </source>
</evidence>
<dbReference type="OrthoDB" id="5676998at2"/>
<proteinExistence type="predicted"/>
<dbReference type="AlphaFoldDB" id="A0A4V3D9S2"/>
<organism evidence="1 2">
    <name type="scientific">Mesocricetibacter intestinalis</name>
    <dbReference type="NCBI Taxonomy" id="1521930"/>
    <lineage>
        <taxon>Bacteria</taxon>
        <taxon>Pseudomonadati</taxon>
        <taxon>Pseudomonadota</taxon>
        <taxon>Gammaproteobacteria</taxon>
        <taxon>Pasteurellales</taxon>
        <taxon>Pasteurellaceae</taxon>
        <taxon>Mesocricetibacter</taxon>
    </lineage>
</organism>
<accession>A0A4V3D9S2</accession>
<keyword evidence="2" id="KW-1185">Reference proteome</keyword>
<evidence type="ECO:0000313" key="1">
    <source>
        <dbReference type="EMBL" id="TDQ57977.1"/>
    </source>
</evidence>